<dbReference type="PANTHER" id="PTHR11202:SF36">
    <property type="entry name" value="ACTIN NUCLEATION-PROMOTING FACTOR WASL"/>
    <property type="match status" value="1"/>
</dbReference>
<name>F8QB50_SERL3</name>
<gene>
    <name evidence="5" type="ORF">SERLA73DRAFT_171438</name>
</gene>
<dbReference type="InterPro" id="IPR036936">
    <property type="entry name" value="CRIB_dom_sf"/>
</dbReference>
<evidence type="ECO:0000256" key="1">
    <source>
        <dbReference type="ARBA" id="ARBA00022553"/>
    </source>
</evidence>
<dbReference type="Gene3D" id="2.30.29.30">
    <property type="entry name" value="Pleckstrin-homology domain (PH domain)/Phosphotyrosine-binding domain (PTB)"/>
    <property type="match status" value="1"/>
</dbReference>
<keyword evidence="6" id="KW-1185">Reference proteome</keyword>
<dbReference type="InterPro" id="IPR033927">
    <property type="entry name" value="WASPfam_EVH1"/>
</dbReference>
<dbReference type="HOGENOM" id="CLU_015385_0_0_1"/>
<dbReference type="GO" id="GO:0007015">
    <property type="term" value="P:actin filament organization"/>
    <property type="evidence" value="ECO:0007669"/>
    <property type="project" value="UniProtKB-ARBA"/>
</dbReference>
<dbReference type="EMBL" id="GL945488">
    <property type="protein sequence ID" value="EGN94436.1"/>
    <property type="molecule type" value="Genomic_DNA"/>
</dbReference>
<feature type="domain" description="WH1" evidence="4">
    <location>
        <begin position="19"/>
        <end position="130"/>
    </location>
</feature>
<feature type="region of interest" description="Disordered" evidence="2">
    <location>
        <begin position="220"/>
        <end position="408"/>
    </location>
</feature>
<feature type="compositionally biased region" description="Pro residues" evidence="2">
    <location>
        <begin position="257"/>
        <end position="338"/>
    </location>
</feature>
<evidence type="ECO:0000256" key="2">
    <source>
        <dbReference type="SAM" id="MobiDB-lite"/>
    </source>
</evidence>
<dbReference type="STRING" id="936435.F8QB50"/>
<proteinExistence type="predicted"/>
<dbReference type="PROSITE" id="PS50108">
    <property type="entry name" value="CRIB"/>
    <property type="match status" value="1"/>
</dbReference>
<reference evidence="6" key="1">
    <citation type="journal article" date="2011" name="Science">
        <title>The plant cell wall-decomposing machinery underlies the functional diversity of forest fungi.</title>
        <authorList>
            <person name="Eastwood D.C."/>
            <person name="Floudas D."/>
            <person name="Binder M."/>
            <person name="Majcherczyk A."/>
            <person name="Schneider P."/>
            <person name="Aerts A."/>
            <person name="Asiegbu F.O."/>
            <person name="Baker S.E."/>
            <person name="Barry K."/>
            <person name="Bendiksby M."/>
            <person name="Blumentritt M."/>
            <person name="Coutinho P.M."/>
            <person name="Cullen D."/>
            <person name="de Vries R.P."/>
            <person name="Gathman A."/>
            <person name="Goodell B."/>
            <person name="Henrissat B."/>
            <person name="Ihrmark K."/>
            <person name="Kauserud H."/>
            <person name="Kohler A."/>
            <person name="LaButti K."/>
            <person name="Lapidus A."/>
            <person name="Lavin J.L."/>
            <person name="Lee Y.-H."/>
            <person name="Lindquist E."/>
            <person name="Lilly W."/>
            <person name="Lucas S."/>
            <person name="Morin E."/>
            <person name="Murat C."/>
            <person name="Oguiza J.A."/>
            <person name="Park J."/>
            <person name="Pisabarro A.G."/>
            <person name="Riley R."/>
            <person name="Rosling A."/>
            <person name="Salamov A."/>
            <person name="Schmidt O."/>
            <person name="Schmutz J."/>
            <person name="Skrede I."/>
            <person name="Stenlid J."/>
            <person name="Wiebenga A."/>
            <person name="Xie X."/>
            <person name="Kuees U."/>
            <person name="Hibbett D.S."/>
            <person name="Hoffmeister D."/>
            <person name="Hoegberg N."/>
            <person name="Martin F."/>
            <person name="Grigoriev I.V."/>
            <person name="Watkinson S.C."/>
        </authorList>
    </citation>
    <scope>NUCLEOTIDE SEQUENCE [LARGE SCALE GENOMIC DNA]</scope>
    <source>
        <strain evidence="6">strain S7.3</strain>
    </source>
</reference>
<evidence type="ECO:0000259" key="3">
    <source>
        <dbReference type="PROSITE" id="PS50108"/>
    </source>
</evidence>
<accession>F8QB50</accession>
<dbReference type="PANTHER" id="PTHR11202">
    <property type="entry name" value="SPROUTY-RELATED, EVH1 DOMAIN-CONTAINING PROTEIN FAMILY MEMBER"/>
    <property type="match status" value="1"/>
</dbReference>
<dbReference type="InterPro" id="IPR000697">
    <property type="entry name" value="WH1/EVH1_dom"/>
</dbReference>
<dbReference type="GO" id="GO:0008092">
    <property type="term" value="F:cytoskeletal protein binding"/>
    <property type="evidence" value="ECO:0007669"/>
    <property type="project" value="UniProtKB-ARBA"/>
</dbReference>
<feature type="compositionally biased region" description="Polar residues" evidence="2">
    <location>
        <begin position="242"/>
        <end position="253"/>
    </location>
</feature>
<evidence type="ECO:0000313" key="5">
    <source>
        <dbReference type="EMBL" id="EGN94436.1"/>
    </source>
</evidence>
<dbReference type="GO" id="GO:0071933">
    <property type="term" value="F:Arp2/3 complex binding"/>
    <property type="evidence" value="ECO:0007669"/>
    <property type="project" value="UniProtKB-ARBA"/>
</dbReference>
<dbReference type="AlphaFoldDB" id="F8QB50"/>
<dbReference type="InterPro" id="IPR000095">
    <property type="entry name" value="CRIB_dom"/>
</dbReference>
<dbReference type="InParanoid" id="F8QB50"/>
<dbReference type="CDD" id="cd01205">
    <property type="entry name" value="EVH1_WASP-like"/>
    <property type="match status" value="1"/>
</dbReference>
<dbReference type="GO" id="GO:0030479">
    <property type="term" value="C:actin cortical patch"/>
    <property type="evidence" value="ECO:0007669"/>
    <property type="project" value="UniProtKB-ARBA"/>
</dbReference>
<dbReference type="FunFam" id="2.30.29.30:FF:000281">
    <property type="entry name" value="Actin associated protein"/>
    <property type="match status" value="1"/>
</dbReference>
<dbReference type="Gene3D" id="3.90.810.10">
    <property type="entry name" value="CRIB domain"/>
    <property type="match status" value="1"/>
</dbReference>
<evidence type="ECO:0000259" key="4">
    <source>
        <dbReference type="PROSITE" id="PS50229"/>
    </source>
</evidence>
<dbReference type="Proteomes" id="UP000008063">
    <property type="component" value="Unassembled WGS sequence"/>
</dbReference>
<dbReference type="InterPro" id="IPR011993">
    <property type="entry name" value="PH-like_dom_sf"/>
</dbReference>
<keyword evidence="1" id="KW-0597">Phosphoprotein</keyword>
<feature type="domain" description="CRIB" evidence="3">
    <location>
        <begin position="154"/>
        <end position="169"/>
    </location>
</feature>
<dbReference type="PRINTS" id="PR01217">
    <property type="entry name" value="PRICHEXTENSN"/>
</dbReference>
<dbReference type="PROSITE" id="PS50229">
    <property type="entry name" value="WH1"/>
    <property type="match status" value="1"/>
</dbReference>
<dbReference type="Pfam" id="PF00568">
    <property type="entry name" value="WH1"/>
    <property type="match status" value="1"/>
</dbReference>
<evidence type="ECO:0000313" key="6">
    <source>
        <dbReference type="Proteomes" id="UP000008063"/>
    </source>
</evidence>
<dbReference type="SMART" id="SM00461">
    <property type="entry name" value="WH1"/>
    <property type="match status" value="1"/>
</dbReference>
<dbReference type="OrthoDB" id="8963340at2759"/>
<dbReference type="OMA" id="EYNQDRK"/>
<dbReference type="CDD" id="cd00132">
    <property type="entry name" value="CRIB"/>
    <property type="match status" value="1"/>
</dbReference>
<dbReference type="SUPFAM" id="SSF50729">
    <property type="entry name" value="PH domain-like"/>
    <property type="match status" value="1"/>
</dbReference>
<organism evidence="6">
    <name type="scientific">Serpula lacrymans var. lacrymans (strain S7.3)</name>
    <name type="common">Dry rot fungus</name>
    <dbReference type="NCBI Taxonomy" id="936435"/>
    <lineage>
        <taxon>Eukaryota</taxon>
        <taxon>Fungi</taxon>
        <taxon>Dikarya</taxon>
        <taxon>Basidiomycota</taxon>
        <taxon>Agaricomycotina</taxon>
        <taxon>Agaricomycetes</taxon>
        <taxon>Agaricomycetidae</taxon>
        <taxon>Boletales</taxon>
        <taxon>Coniophorineae</taxon>
        <taxon>Serpulaceae</taxon>
        <taxon>Serpula</taxon>
    </lineage>
</organism>
<sequence>MPVQSSISADEKARIKSALPSSSNKIMTATPARVYFAHPQPSKWSYGGIEGALAFVRDTTKDAFFLKVVDLNGSRGVIWEHELYDGFDYFQDRPFFHSFAGDECMIGLIFANEKEAKTLFKKVTTRKEEKVAKVGGSEKKKKSAKGGKIDKSMISGPTTGSFVHVAHMGYDDEKGFTSNNVDPSWTTLVGNLEDIGVPREYINNDRQFIERFMSEDKNRELAAAEKAAKKPPAPPAPRRVQHGQQDSVASIHTDTAPTPPPPPPSRPPPPPSRPAAAPPAPPTQAPPPPPQRHPRAPPTPSRGGPPPPPTRPMSTAPPPPPQPPARPVAAPPPPPPARPGANGGATSAILPPPQPGRSDLLASIRGQSVSNLRKTPAAGSTPSPPPIAEEPSGASGGGGGGDLTAALAAALMERNKKLGDSDEEDEEDDWD</sequence>
<dbReference type="Pfam" id="PF00786">
    <property type="entry name" value="PBD"/>
    <property type="match status" value="1"/>
</dbReference>
<evidence type="ECO:0008006" key="7">
    <source>
        <dbReference type="Google" id="ProtNLM"/>
    </source>
</evidence>
<protein>
    <recommendedName>
        <fullName evidence="7">WH1 domain-containing protein</fullName>
    </recommendedName>
</protein>